<proteinExistence type="predicted"/>
<dbReference type="PROSITE" id="PS50188">
    <property type="entry name" value="B302_SPRY"/>
    <property type="match status" value="1"/>
</dbReference>
<dbReference type="GeneTree" id="ENSGT00940000158441"/>
<dbReference type="InterPro" id="IPR001870">
    <property type="entry name" value="B30.2/SPRY"/>
</dbReference>
<dbReference type="Gene3D" id="2.60.120.920">
    <property type="match status" value="1"/>
</dbReference>
<evidence type="ECO:0000313" key="2">
    <source>
        <dbReference type="Ensembl" id="ENSLLTP00000013168.1"/>
    </source>
</evidence>
<feature type="domain" description="B30.2/SPRY" evidence="1">
    <location>
        <begin position="1"/>
        <end position="112"/>
    </location>
</feature>
<dbReference type="PANTHER" id="PTHR24099:SF6">
    <property type="entry name" value="FIBRONECTIN TYPE III AND SPRY DOMAIN-CONTAINING PROTEIN 2"/>
    <property type="match status" value="1"/>
</dbReference>
<dbReference type="InterPro" id="IPR050617">
    <property type="entry name" value="E3_ligase_FN3/SPRY"/>
</dbReference>
<organism evidence="2 3">
    <name type="scientific">Laticauda laticaudata</name>
    <name type="common">Blue-ringed sea krait</name>
    <name type="synonym">Blue-lipped sea krait</name>
    <dbReference type="NCBI Taxonomy" id="8630"/>
    <lineage>
        <taxon>Eukaryota</taxon>
        <taxon>Metazoa</taxon>
        <taxon>Chordata</taxon>
        <taxon>Craniata</taxon>
        <taxon>Vertebrata</taxon>
        <taxon>Euteleostomi</taxon>
        <taxon>Lepidosauria</taxon>
        <taxon>Squamata</taxon>
        <taxon>Bifurcata</taxon>
        <taxon>Unidentata</taxon>
        <taxon>Episquamata</taxon>
        <taxon>Toxicofera</taxon>
        <taxon>Serpentes</taxon>
        <taxon>Colubroidea</taxon>
        <taxon>Elapidae</taxon>
        <taxon>Laticaudinae</taxon>
        <taxon>Laticauda</taxon>
    </lineage>
</organism>
<dbReference type="AlphaFoldDB" id="A0A8C5S934"/>
<protein>
    <recommendedName>
        <fullName evidence="1">B30.2/SPRY domain-containing protein</fullName>
    </recommendedName>
</protein>
<dbReference type="PANTHER" id="PTHR24099">
    <property type="entry name" value="E3 UBIQUITIN-PROTEIN LIGASE TRIM36-RELATED"/>
    <property type="match status" value="1"/>
</dbReference>
<reference evidence="2" key="2">
    <citation type="submission" date="2025-09" db="UniProtKB">
        <authorList>
            <consortium name="Ensembl"/>
        </authorList>
    </citation>
    <scope>IDENTIFICATION</scope>
</reference>
<dbReference type="InterPro" id="IPR043136">
    <property type="entry name" value="B30.2/SPRY_sf"/>
</dbReference>
<reference evidence="2" key="1">
    <citation type="submission" date="2025-08" db="UniProtKB">
        <authorList>
            <consortium name="Ensembl"/>
        </authorList>
    </citation>
    <scope>IDENTIFICATION</scope>
</reference>
<name>A0A8C5S934_LATLA</name>
<dbReference type="Proteomes" id="UP000694406">
    <property type="component" value="Unplaced"/>
</dbReference>
<dbReference type="SUPFAM" id="SSF49899">
    <property type="entry name" value="Concanavalin A-like lectins/glucanases"/>
    <property type="match status" value="1"/>
</dbReference>
<dbReference type="Pfam" id="PF00622">
    <property type="entry name" value="SPRY"/>
    <property type="match status" value="1"/>
</dbReference>
<evidence type="ECO:0000259" key="1">
    <source>
        <dbReference type="PROSITE" id="PS50188"/>
    </source>
</evidence>
<keyword evidence="3" id="KW-1185">Reference proteome</keyword>
<dbReference type="InterPro" id="IPR003877">
    <property type="entry name" value="SPRY_dom"/>
</dbReference>
<sequence length="115" mass="12782">MPIFHPPRASALTLHLPPSKMGHVGTPGRGWVGHLYEFLNNGMTPDIKITVPPETIGLLLDYDEGILSFFNADIKQHLHTFHNNFQDFVCPCFAMEGIGVLRIRNGITVPPHIVS</sequence>
<accession>A0A8C5S934</accession>
<dbReference type="InterPro" id="IPR013320">
    <property type="entry name" value="ConA-like_dom_sf"/>
</dbReference>
<dbReference type="Ensembl" id="ENSLLTT00000013674.1">
    <property type="protein sequence ID" value="ENSLLTP00000013168.1"/>
    <property type="gene ID" value="ENSLLTG00000010059.1"/>
</dbReference>
<evidence type="ECO:0000313" key="3">
    <source>
        <dbReference type="Proteomes" id="UP000694406"/>
    </source>
</evidence>